<dbReference type="RefSeq" id="XP_022087010.1">
    <property type="nucleotide sequence ID" value="XM_022231318.1"/>
</dbReference>
<dbReference type="InterPro" id="IPR039054">
    <property type="entry name" value="Int12_PHD"/>
</dbReference>
<keyword evidence="5 8" id="KW-0863">Zinc-finger</keyword>
<feature type="compositionally biased region" description="Basic residues" evidence="9">
    <location>
        <begin position="379"/>
        <end position="389"/>
    </location>
</feature>
<comment type="subcellular location">
    <subcellularLocation>
        <location evidence="1">Nucleus</location>
    </subcellularLocation>
</comment>
<dbReference type="PROSITE" id="PS50016">
    <property type="entry name" value="ZF_PHD_2"/>
    <property type="match status" value="1"/>
</dbReference>
<gene>
    <name evidence="12 13" type="primary">LOC110977319</name>
</gene>
<dbReference type="PANTHER" id="PTHR13415:SF2">
    <property type="entry name" value="INTEGRATOR COMPLEX SUBUNIT 12"/>
    <property type="match status" value="1"/>
</dbReference>
<dbReference type="Pfam" id="PF00628">
    <property type="entry name" value="PHD"/>
    <property type="match status" value="1"/>
</dbReference>
<dbReference type="InterPro" id="IPR019786">
    <property type="entry name" value="Zinc_finger_PHD-type_CS"/>
</dbReference>
<accession>A0A8B7Y3W2</accession>
<dbReference type="InterPro" id="IPR011011">
    <property type="entry name" value="Znf_FYVE_PHD"/>
</dbReference>
<feature type="domain" description="PHD-type" evidence="10">
    <location>
        <begin position="177"/>
        <end position="233"/>
    </location>
</feature>
<evidence type="ECO:0000256" key="7">
    <source>
        <dbReference type="ARBA" id="ARBA00023242"/>
    </source>
</evidence>
<dbReference type="AlphaFoldDB" id="A0A8B7Y3W2"/>
<evidence type="ECO:0000256" key="9">
    <source>
        <dbReference type="SAM" id="MobiDB-lite"/>
    </source>
</evidence>
<dbReference type="SUPFAM" id="SSF57903">
    <property type="entry name" value="FYVE/PHD zinc finger"/>
    <property type="match status" value="1"/>
</dbReference>
<evidence type="ECO:0000313" key="12">
    <source>
        <dbReference type="RefSeq" id="XP_022087009.1"/>
    </source>
</evidence>
<dbReference type="RefSeq" id="XP_022087009.1">
    <property type="nucleotide sequence ID" value="XM_022231317.1"/>
</dbReference>
<dbReference type="KEGG" id="aplc:110977319"/>
<dbReference type="CDD" id="cd15501">
    <property type="entry name" value="PHD_Int12"/>
    <property type="match status" value="1"/>
</dbReference>
<evidence type="ECO:0000256" key="8">
    <source>
        <dbReference type="PROSITE-ProRule" id="PRU00146"/>
    </source>
</evidence>
<dbReference type="Proteomes" id="UP000694845">
    <property type="component" value="Unplaced"/>
</dbReference>
<evidence type="ECO:0000256" key="1">
    <source>
        <dbReference type="ARBA" id="ARBA00004123"/>
    </source>
</evidence>
<feature type="compositionally biased region" description="Basic and acidic residues" evidence="9">
    <location>
        <begin position="45"/>
        <end position="64"/>
    </location>
</feature>
<dbReference type="GO" id="GO:0160232">
    <property type="term" value="C:INTAC complex"/>
    <property type="evidence" value="ECO:0007669"/>
    <property type="project" value="UniProtKB-ARBA"/>
</dbReference>
<feature type="compositionally biased region" description="Basic and acidic residues" evidence="9">
    <location>
        <begin position="110"/>
        <end position="120"/>
    </location>
</feature>
<evidence type="ECO:0000256" key="3">
    <source>
        <dbReference type="ARBA" id="ARBA00016814"/>
    </source>
</evidence>
<keyword evidence="4" id="KW-0479">Metal-binding</keyword>
<feature type="compositionally biased region" description="Basic and acidic residues" evidence="9">
    <location>
        <begin position="251"/>
        <end position="262"/>
    </location>
</feature>
<dbReference type="PANTHER" id="PTHR13415">
    <property type="entry name" value="NUCLEAR FACTOR-RELATED"/>
    <property type="match status" value="1"/>
</dbReference>
<comment type="similarity">
    <text evidence="2">Belongs to the Integrator subunit 12 family.</text>
</comment>
<dbReference type="GO" id="GO:0032039">
    <property type="term" value="C:integrator complex"/>
    <property type="evidence" value="ECO:0007669"/>
    <property type="project" value="UniProtKB-ARBA"/>
</dbReference>
<feature type="region of interest" description="Disordered" evidence="9">
    <location>
        <begin position="38"/>
        <end position="169"/>
    </location>
</feature>
<protein>
    <recommendedName>
        <fullName evidence="3">Integrator complex subunit 12</fullName>
    </recommendedName>
</protein>
<evidence type="ECO:0000256" key="6">
    <source>
        <dbReference type="ARBA" id="ARBA00022833"/>
    </source>
</evidence>
<dbReference type="SMART" id="SM00249">
    <property type="entry name" value="PHD"/>
    <property type="match status" value="1"/>
</dbReference>
<dbReference type="InterPro" id="IPR051776">
    <property type="entry name" value="Integrator_subunit_12"/>
</dbReference>
<feature type="region of interest" description="Disordered" evidence="9">
    <location>
        <begin position="238"/>
        <end position="262"/>
    </location>
</feature>
<evidence type="ECO:0000313" key="13">
    <source>
        <dbReference type="RefSeq" id="XP_022087010.1"/>
    </source>
</evidence>
<dbReference type="InterPro" id="IPR001965">
    <property type="entry name" value="Znf_PHD"/>
</dbReference>
<dbReference type="GO" id="GO:0008270">
    <property type="term" value="F:zinc ion binding"/>
    <property type="evidence" value="ECO:0007669"/>
    <property type="project" value="UniProtKB-KW"/>
</dbReference>
<dbReference type="GO" id="GO:0160240">
    <property type="term" value="P:RNA polymerase II transcription initiation surveillance"/>
    <property type="evidence" value="ECO:0007669"/>
    <property type="project" value="UniProtKB-ARBA"/>
</dbReference>
<evidence type="ECO:0000256" key="5">
    <source>
        <dbReference type="ARBA" id="ARBA00022771"/>
    </source>
</evidence>
<dbReference type="InterPro" id="IPR013083">
    <property type="entry name" value="Znf_RING/FYVE/PHD"/>
</dbReference>
<reference evidence="12 13" key="1">
    <citation type="submission" date="2025-04" db="UniProtKB">
        <authorList>
            <consortium name="RefSeq"/>
        </authorList>
    </citation>
    <scope>IDENTIFICATION</scope>
</reference>
<dbReference type="Gene3D" id="3.30.40.10">
    <property type="entry name" value="Zinc/RING finger domain, C3HC4 (zinc finger)"/>
    <property type="match status" value="1"/>
</dbReference>
<evidence type="ECO:0000259" key="10">
    <source>
        <dbReference type="PROSITE" id="PS50016"/>
    </source>
</evidence>
<dbReference type="PROSITE" id="PS01359">
    <property type="entry name" value="ZF_PHD_1"/>
    <property type="match status" value="1"/>
</dbReference>
<evidence type="ECO:0000256" key="4">
    <source>
        <dbReference type="ARBA" id="ARBA00022723"/>
    </source>
</evidence>
<dbReference type="InterPro" id="IPR019787">
    <property type="entry name" value="Znf_PHD-finger"/>
</dbReference>
<feature type="compositionally biased region" description="Polar residues" evidence="9">
    <location>
        <begin position="340"/>
        <end position="356"/>
    </location>
</feature>
<sequence length="389" mass="41789">MAALELDPVFVKALGFLRSRSKDSTEQLKVMLDEALAETGHGRFSKQDSESGKKSGAKQKEEKAPTPCIKLAATEGSRKEAERRAEKRAGEKQLKSDSSDSFDPPSSKRLRSERQRKPVIEDDEDDDDDTEEDNDNEEVEEEEEESLGTEDSSHGDSNPGDSNHGSTDADDFAVEMGLACIVCKQLEVSAGNQLIECQECHSLYHQLCHKPPASEADPNDPRLVWYCSRCTRNMKKQATKKVKNSSSTSHVARESSTKEVEVKADSEVLNIFKRAEPKSTTASTSTGTASKTPYTGLASFAANLTGRSSANSKAAAASSRPPGITGKPGSKVSPVPSPVNKTTPATSAKSQPSTAKAGSGHAGKNLPQASTASAMKRLQQMKKKASSKR</sequence>
<dbReference type="FunFam" id="3.30.40.10:FF:000101">
    <property type="entry name" value="Integrator complex subunit 12"/>
    <property type="match status" value="1"/>
</dbReference>
<dbReference type="GO" id="GO:0034472">
    <property type="term" value="P:snRNA 3'-end processing"/>
    <property type="evidence" value="ECO:0007669"/>
    <property type="project" value="TreeGrafter"/>
</dbReference>
<keyword evidence="11" id="KW-1185">Reference proteome</keyword>
<feature type="region of interest" description="Disordered" evidence="9">
    <location>
        <begin position="311"/>
        <end position="389"/>
    </location>
</feature>
<name>A0A8B7Y3W2_ACAPL</name>
<feature type="compositionally biased region" description="Polar residues" evidence="9">
    <location>
        <begin position="155"/>
        <end position="166"/>
    </location>
</feature>
<keyword evidence="6" id="KW-0862">Zinc</keyword>
<evidence type="ECO:0000313" key="11">
    <source>
        <dbReference type="Proteomes" id="UP000694845"/>
    </source>
</evidence>
<keyword evidence="7" id="KW-0539">Nucleus</keyword>
<proteinExistence type="inferred from homology"/>
<evidence type="ECO:0000256" key="2">
    <source>
        <dbReference type="ARBA" id="ARBA00006009"/>
    </source>
</evidence>
<dbReference type="GeneID" id="110977319"/>
<feature type="compositionally biased region" description="Acidic residues" evidence="9">
    <location>
        <begin position="121"/>
        <end position="148"/>
    </location>
</feature>
<organism evidence="11 13">
    <name type="scientific">Acanthaster planci</name>
    <name type="common">Crown-of-thorns starfish</name>
    <dbReference type="NCBI Taxonomy" id="133434"/>
    <lineage>
        <taxon>Eukaryota</taxon>
        <taxon>Metazoa</taxon>
        <taxon>Echinodermata</taxon>
        <taxon>Eleutherozoa</taxon>
        <taxon>Asterozoa</taxon>
        <taxon>Asteroidea</taxon>
        <taxon>Valvatacea</taxon>
        <taxon>Valvatida</taxon>
        <taxon>Acanthasteridae</taxon>
        <taxon>Acanthaster</taxon>
    </lineage>
</organism>
<dbReference type="OrthoDB" id="5846437at2759"/>
<feature type="compositionally biased region" description="Basic and acidic residues" evidence="9">
    <location>
        <begin position="76"/>
        <end position="98"/>
    </location>
</feature>